<dbReference type="AlphaFoldDB" id="A0A224YEF3"/>
<reference evidence="1" key="1">
    <citation type="journal article" date="2017" name="Parasit. Vectors">
        <title>Sialotranscriptomics of Rhipicephalus zambeziensis reveals intricate expression profiles of secretory proteins and suggests tight temporal transcriptional regulation during blood-feeding.</title>
        <authorList>
            <person name="de Castro M.H."/>
            <person name="de Klerk D."/>
            <person name="Pienaar R."/>
            <person name="Rees D.J.G."/>
            <person name="Mans B.J."/>
        </authorList>
    </citation>
    <scope>NUCLEOTIDE SEQUENCE</scope>
    <source>
        <tissue evidence="1">Salivary glands</tissue>
    </source>
</reference>
<accession>A0A224YEF3</accession>
<protein>
    <submittedName>
        <fullName evidence="1">Uncharacterized protein</fullName>
    </submittedName>
</protein>
<proteinExistence type="predicted"/>
<dbReference type="EMBL" id="GFPF01001655">
    <property type="protein sequence ID" value="MAA12801.1"/>
    <property type="molecule type" value="Transcribed_RNA"/>
</dbReference>
<sequence length="113" mass="12800">MTQLMLHALRGNLHLKQRGNLSCSQSYTLPEDRSIATRNDTRPKLCRKPTLRATLAVTGNEFPPVLCVTSSTRAVKTQQTSFNNQCTLHSYDTQILRVTCSNHTRSFGYETNR</sequence>
<name>A0A224YEF3_9ACAR</name>
<organism evidence="1">
    <name type="scientific">Rhipicephalus zambeziensis</name>
    <dbReference type="NCBI Taxonomy" id="60191"/>
    <lineage>
        <taxon>Eukaryota</taxon>
        <taxon>Metazoa</taxon>
        <taxon>Ecdysozoa</taxon>
        <taxon>Arthropoda</taxon>
        <taxon>Chelicerata</taxon>
        <taxon>Arachnida</taxon>
        <taxon>Acari</taxon>
        <taxon>Parasitiformes</taxon>
        <taxon>Ixodida</taxon>
        <taxon>Ixodoidea</taxon>
        <taxon>Ixodidae</taxon>
        <taxon>Rhipicephalinae</taxon>
        <taxon>Rhipicephalus</taxon>
        <taxon>Rhipicephalus</taxon>
    </lineage>
</organism>
<evidence type="ECO:0000313" key="1">
    <source>
        <dbReference type="EMBL" id="MAA12801.1"/>
    </source>
</evidence>